<evidence type="ECO:0000313" key="14">
    <source>
        <dbReference type="Proteomes" id="UP000441208"/>
    </source>
</evidence>
<evidence type="ECO:0000313" key="13">
    <source>
        <dbReference type="Proteomes" id="UP000440732"/>
    </source>
</evidence>
<dbReference type="Proteomes" id="UP000488956">
    <property type="component" value="Unassembled WGS sequence"/>
</dbReference>
<evidence type="ECO:0000313" key="9">
    <source>
        <dbReference type="EMBL" id="KAE9264042.1"/>
    </source>
</evidence>
<dbReference type="Proteomes" id="UP000476176">
    <property type="component" value="Unassembled WGS sequence"/>
</dbReference>
<name>A0A6A3VHS2_9STRA</name>
<dbReference type="EMBL" id="QXFX01007538">
    <property type="protein sequence ID" value="KAE9056769.1"/>
    <property type="molecule type" value="Genomic_DNA"/>
</dbReference>
<evidence type="ECO:0008006" key="18">
    <source>
        <dbReference type="Google" id="ProtNLM"/>
    </source>
</evidence>
<evidence type="ECO:0000313" key="7">
    <source>
        <dbReference type="EMBL" id="KAE9166421.1"/>
    </source>
</evidence>
<gene>
    <name evidence="8" type="ORF">PF001_g31801</name>
    <name evidence="7" type="ORF">PF002_g31117</name>
    <name evidence="6" type="ORF">PF004_g31790</name>
    <name evidence="5" type="ORF">PF006_g31795</name>
    <name evidence="3" type="ORF">PF007_g32136</name>
    <name evidence="9" type="ORF">PF008_g32212</name>
    <name evidence="2" type="ORF">PF009_g31085</name>
    <name evidence="4" type="ORF">PF010_g31636</name>
</gene>
<dbReference type="Proteomes" id="UP000437068">
    <property type="component" value="Unassembled WGS sequence"/>
</dbReference>
<dbReference type="EMBL" id="QXGC01008507">
    <property type="protein sequence ID" value="KAE9158712.1"/>
    <property type="molecule type" value="Genomic_DNA"/>
</dbReference>
<accession>A0A6A3VHS2</accession>
<dbReference type="Proteomes" id="UP000429523">
    <property type="component" value="Unassembled WGS sequence"/>
</dbReference>
<evidence type="ECO:0000313" key="4">
    <source>
        <dbReference type="EMBL" id="KAE9056769.1"/>
    </source>
</evidence>
<evidence type="ECO:0000313" key="2">
    <source>
        <dbReference type="EMBL" id="KAE8918602.1"/>
    </source>
</evidence>
<proteinExistence type="predicted"/>
<evidence type="ECO:0000313" key="8">
    <source>
        <dbReference type="EMBL" id="KAE9263128.1"/>
    </source>
</evidence>
<dbReference type="EMBL" id="QXGE01007620">
    <property type="protein sequence ID" value="KAE9263128.1"/>
    <property type="molecule type" value="Genomic_DNA"/>
</dbReference>
<dbReference type="EMBL" id="QXGF01005520">
    <property type="protein sequence ID" value="KAE8918602.1"/>
    <property type="molecule type" value="Genomic_DNA"/>
</dbReference>
<feature type="chain" id="PRO_5036166333" description="Secreted protein" evidence="1">
    <location>
        <begin position="19"/>
        <end position="74"/>
    </location>
</feature>
<sequence length="74" mass="7959">MATAALSLLALRCPIAAGAPLPYRCCRCSATDMPLLSLCCRCSLMLSISCRPSLLSTAAHEEPLPCRRHAEYCC</sequence>
<dbReference type="Proteomes" id="UP000440732">
    <property type="component" value="Unassembled WGS sequence"/>
</dbReference>
<evidence type="ECO:0000313" key="15">
    <source>
        <dbReference type="Proteomes" id="UP000476176"/>
    </source>
</evidence>
<evidence type="ECO:0000313" key="5">
    <source>
        <dbReference type="EMBL" id="KAE9059774.1"/>
    </source>
</evidence>
<evidence type="ECO:0000313" key="6">
    <source>
        <dbReference type="EMBL" id="KAE9158712.1"/>
    </source>
</evidence>
<evidence type="ECO:0000313" key="16">
    <source>
        <dbReference type="Proteomes" id="UP000486351"/>
    </source>
</evidence>
<evidence type="ECO:0000313" key="3">
    <source>
        <dbReference type="EMBL" id="KAE9055974.1"/>
    </source>
</evidence>
<evidence type="ECO:0000313" key="12">
    <source>
        <dbReference type="Proteomes" id="UP000440367"/>
    </source>
</evidence>
<dbReference type="EMBL" id="QXGA01007625">
    <property type="protein sequence ID" value="KAE9059774.1"/>
    <property type="molecule type" value="Genomic_DNA"/>
</dbReference>
<evidence type="ECO:0000313" key="17">
    <source>
        <dbReference type="Proteomes" id="UP000488956"/>
    </source>
</evidence>
<dbReference type="Proteomes" id="UP000441208">
    <property type="component" value="Unassembled WGS sequence"/>
</dbReference>
<dbReference type="EMBL" id="QXFZ01008212">
    <property type="protein sequence ID" value="KAE9055974.1"/>
    <property type="molecule type" value="Genomic_DNA"/>
</dbReference>
<protein>
    <recommendedName>
        <fullName evidence="18">Secreted protein</fullName>
    </recommendedName>
</protein>
<dbReference type="AlphaFoldDB" id="A0A6A3VHS2"/>
<dbReference type="Proteomes" id="UP000440367">
    <property type="component" value="Unassembled WGS sequence"/>
</dbReference>
<keyword evidence="1" id="KW-0732">Signal</keyword>
<comment type="caution">
    <text evidence="7">The sequence shown here is derived from an EMBL/GenBank/DDBJ whole genome shotgun (WGS) entry which is preliminary data.</text>
</comment>
<evidence type="ECO:0000313" key="11">
    <source>
        <dbReference type="Proteomes" id="UP000437068"/>
    </source>
</evidence>
<dbReference type="Proteomes" id="UP000486351">
    <property type="component" value="Unassembled WGS sequence"/>
</dbReference>
<evidence type="ECO:0000313" key="10">
    <source>
        <dbReference type="Proteomes" id="UP000429523"/>
    </source>
</evidence>
<feature type="signal peptide" evidence="1">
    <location>
        <begin position="1"/>
        <end position="18"/>
    </location>
</feature>
<organism evidence="7 12">
    <name type="scientific">Phytophthora fragariae</name>
    <dbReference type="NCBI Taxonomy" id="53985"/>
    <lineage>
        <taxon>Eukaryota</taxon>
        <taxon>Sar</taxon>
        <taxon>Stramenopiles</taxon>
        <taxon>Oomycota</taxon>
        <taxon>Peronosporomycetes</taxon>
        <taxon>Peronosporales</taxon>
        <taxon>Peronosporaceae</taxon>
        <taxon>Phytophthora</taxon>
    </lineage>
</organism>
<dbReference type="EMBL" id="QXFY01008510">
    <property type="protein sequence ID" value="KAE9264042.1"/>
    <property type="molecule type" value="Genomic_DNA"/>
</dbReference>
<dbReference type="EMBL" id="QXGD01005368">
    <property type="protein sequence ID" value="KAE9166421.1"/>
    <property type="molecule type" value="Genomic_DNA"/>
</dbReference>
<reference evidence="10 11" key="1">
    <citation type="submission" date="2018-08" db="EMBL/GenBank/DDBJ databases">
        <title>Genomic investigation of the strawberry pathogen Phytophthora fragariae indicates pathogenicity is determined by transcriptional variation in three key races.</title>
        <authorList>
            <person name="Adams T.M."/>
            <person name="Armitage A.D."/>
            <person name="Sobczyk M.K."/>
            <person name="Bates H.J."/>
            <person name="Dunwell J.M."/>
            <person name="Nellist C.F."/>
            <person name="Harrison R.J."/>
        </authorList>
    </citation>
    <scope>NUCLEOTIDE SEQUENCE [LARGE SCALE GENOMIC DNA]</scope>
    <source>
        <strain evidence="8 11">A4</strain>
        <strain evidence="7 12">BC-1</strain>
        <strain evidence="6 15">BC-23</strain>
        <strain evidence="5 13">NOV-5</strain>
        <strain evidence="3 14">NOV-71</strain>
        <strain evidence="9 16">NOV-77</strain>
        <strain evidence="2 10">NOV-9</strain>
        <strain evidence="4 17">ONT-3</strain>
    </source>
</reference>
<evidence type="ECO:0000256" key="1">
    <source>
        <dbReference type="SAM" id="SignalP"/>
    </source>
</evidence>